<sequence>MRGYPCVFTDCKSWIGSQP</sequence>
<accession>A0A0A8XYE4</accession>
<reference evidence="1" key="2">
    <citation type="journal article" date="2015" name="Data Brief">
        <title>Shoot transcriptome of the giant reed, Arundo donax.</title>
        <authorList>
            <person name="Barrero R.A."/>
            <person name="Guerrero F.D."/>
            <person name="Moolhuijzen P."/>
            <person name="Goolsby J.A."/>
            <person name="Tidwell J."/>
            <person name="Bellgard S.E."/>
            <person name="Bellgard M.I."/>
        </authorList>
    </citation>
    <scope>NUCLEOTIDE SEQUENCE</scope>
    <source>
        <tissue evidence="1">Shoot tissue taken approximately 20 cm above the soil surface</tissue>
    </source>
</reference>
<dbReference type="EMBL" id="GBRH01278881">
    <property type="protein sequence ID" value="JAD19014.1"/>
    <property type="molecule type" value="Transcribed_RNA"/>
</dbReference>
<organism evidence="1">
    <name type="scientific">Arundo donax</name>
    <name type="common">Giant reed</name>
    <name type="synonym">Donax arundinaceus</name>
    <dbReference type="NCBI Taxonomy" id="35708"/>
    <lineage>
        <taxon>Eukaryota</taxon>
        <taxon>Viridiplantae</taxon>
        <taxon>Streptophyta</taxon>
        <taxon>Embryophyta</taxon>
        <taxon>Tracheophyta</taxon>
        <taxon>Spermatophyta</taxon>
        <taxon>Magnoliopsida</taxon>
        <taxon>Liliopsida</taxon>
        <taxon>Poales</taxon>
        <taxon>Poaceae</taxon>
        <taxon>PACMAD clade</taxon>
        <taxon>Arundinoideae</taxon>
        <taxon>Arundineae</taxon>
        <taxon>Arundo</taxon>
    </lineage>
</organism>
<protein>
    <submittedName>
        <fullName evidence="1">Uncharacterized protein</fullName>
    </submittedName>
</protein>
<name>A0A0A8XYE4_ARUDO</name>
<evidence type="ECO:0000313" key="1">
    <source>
        <dbReference type="EMBL" id="JAD19014.1"/>
    </source>
</evidence>
<dbReference type="AlphaFoldDB" id="A0A0A8XYE4"/>
<proteinExistence type="predicted"/>
<reference evidence="1" key="1">
    <citation type="submission" date="2014-09" db="EMBL/GenBank/DDBJ databases">
        <authorList>
            <person name="Magalhaes I.L.F."/>
            <person name="Oliveira U."/>
            <person name="Santos F.R."/>
            <person name="Vidigal T.H.D.A."/>
            <person name="Brescovit A.D."/>
            <person name="Santos A.J."/>
        </authorList>
    </citation>
    <scope>NUCLEOTIDE SEQUENCE</scope>
    <source>
        <tissue evidence="1">Shoot tissue taken approximately 20 cm above the soil surface</tissue>
    </source>
</reference>